<proteinExistence type="predicted"/>
<gene>
    <name evidence="2" type="ORF">CSC78_07530</name>
</gene>
<evidence type="ECO:0000256" key="1">
    <source>
        <dbReference type="SAM" id="SignalP"/>
    </source>
</evidence>
<evidence type="ECO:0000313" key="3">
    <source>
        <dbReference type="Proteomes" id="UP000781710"/>
    </source>
</evidence>
<evidence type="ECO:0000313" key="2">
    <source>
        <dbReference type="EMBL" id="KAF1725832.1"/>
    </source>
</evidence>
<dbReference type="EMBL" id="PDWW01000007">
    <property type="protein sequence ID" value="KAF1725832.1"/>
    <property type="molecule type" value="Genomic_DNA"/>
</dbReference>
<protein>
    <recommendedName>
        <fullName evidence="4">Outer membrane protein beta-barrel domain-containing protein</fullName>
    </recommendedName>
</protein>
<organism evidence="2 3">
    <name type="scientific">Pseudoxanthomonas japonensis</name>
    <dbReference type="NCBI Taxonomy" id="69284"/>
    <lineage>
        <taxon>Bacteria</taxon>
        <taxon>Pseudomonadati</taxon>
        <taxon>Pseudomonadota</taxon>
        <taxon>Gammaproteobacteria</taxon>
        <taxon>Lysobacterales</taxon>
        <taxon>Lysobacteraceae</taxon>
        <taxon>Pseudoxanthomonas</taxon>
    </lineage>
</organism>
<keyword evidence="1" id="KW-0732">Signal</keyword>
<sequence length="273" mass="30774">MPRRFVLCLLLAGASSTAFAQDVLPPVDRFHVGAGRYWADHDLDTRWDASDGSMGTQVNFQRDLGFVDRQDALVWNIGGSVGEERRHAFDAFGYDYDDDTARLLDRTLRIGDNAYPVDADLAGRMDLRVTGVSYTWFFHQDGRRAFGVGLGAMRYEVDIDLDATATVAGSPAAYANSLSEDEWAPMVRADYAQVLSPRWRWGASLAYTKKNGGNVTGDARDVQLRLEYFPWQHAGFSLRYNYNDVDLDFERTRFDGSLNLNNRGPQLLAMLRF</sequence>
<keyword evidence="3" id="KW-1185">Reference proteome</keyword>
<accession>A0ABQ6ZIM2</accession>
<dbReference type="Proteomes" id="UP000781710">
    <property type="component" value="Unassembled WGS sequence"/>
</dbReference>
<feature type="signal peptide" evidence="1">
    <location>
        <begin position="1"/>
        <end position="20"/>
    </location>
</feature>
<evidence type="ECO:0008006" key="4">
    <source>
        <dbReference type="Google" id="ProtNLM"/>
    </source>
</evidence>
<feature type="chain" id="PRO_5046809810" description="Outer membrane protein beta-barrel domain-containing protein" evidence="1">
    <location>
        <begin position="21"/>
        <end position="273"/>
    </location>
</feature>
<reference evidence="2 3" key="1">
    <citation type="submission" date="2017-10" db="EMBL/GenBank/DDBJ databases">
        <title>Whole genome sequencing of members of genus Pseudoxanthomonas.</title>
        <authorList>
            <person name="Kumar S."/>
            <person name="Bansal K."/>
            <person name="Kaur A."/>
            <person name="Patil P."/>
            <person name="Sharma S."/>
            <person name="Patil P.B."/>
        </authorList>
    </citation>
    <scope>NUCLEOTIDE SEQUENCE [LARGE SCALE GENOMIC DNA]</scope>
    <source>
        <strain evidence="2 3">DSM 17109</strain>
    </source>
</reference>
<name>A0ABQ6ZIM2_9GAMM</name>
<comment type="caution">
    <text evidence="2">The sequence shown here is derived from an EMBL/GenBank/DDBJ whole genome shotgun (WGS) entry which is preliminary data.</text>
</comment>